<reference evidence="2" key="1">
    <citation type="submission" date="2016-09" db="EMBL/GenBank/DDBJ databases">
        <authorList>
            <person name="Varghese N."/>
            <person name="Submissions S."/>
        </authorList>
    </citation>
    <scope>NUCLEOTIDE SEQUENCE [LARGE SCALE GENOMIC DNA]</scope>
    <source>
        <strain evidence="2">ANC 4466</strain>
    </source>
</reference>
<organism evidence="1 2">
    <name type="scientific">Acinetobacter puyangensis</name>
    <dbReference type="NCBI Taxonomy" id="1096779"/>
    <lineage>
        <taxon>Bacteria</taxon>
        <taxon>Pseudomonadati</taxon>
        <taxon>Pseudomonadota</taxon>
        <taxon>Gammaproteobacteria</taxon>
        <taxon>Moraxellales</taxon>
        <taxon>Moraxellaceae</taxon>
        <taxon>Acinetobacter</taxon>
    </lineage>
</organism>
<dbReference type="Proteomes" id="UP000219042">
    <property type="component" value="Unassembled WGS sequence"/>
</dbReference>
<sequence length="111" mass="12039">MIVTSDVIAMIEHWLFTPPNGYFGSSYGADLNGLLLRPLNSTVADEFIAKMKTDIPILAGLDSSQLALYSTAEGFEKRIIVLSVGTITINLNNVQNQLLSEQGETYDANAS</sequence>
<evidence type="ECO:0000313" key="2">
    <source>
        <dbReference type="Proteomes" id="UP000219042"/>
    </source>
</evidence>
<gene>
    <name evidence="1" type="ORF">SAMN05421731_102394</name>
</gene>
<name>A0A240E7L1_9GAMM</name>
<accession>A0A240E7L1</accession>
<protein>
    <submittedName>
        <fullName evidence="1">Uncharacterized protein</fullName>
    </submittedName>
</protein>
<dbReference type="AlphaFoldDB" id="A0A240E7L1"/>
<evidence type="ECO:0000313" key="1">
    <source>
        <dbReference type="EMBL" id="SNX44233.1"/>
    </source>
</evidence>
<dbReference type="EMBL" id="OANT01000002">
    <property type="protein sequence ID" value="SNX44233.1"/>
    <property type="molecule type" value="Genomic_DNA"/>
</dbReference>
<dbReference type="OrthoDB" id="6693997at2"/>
<proteinExistence type="predicted"/>
<keyword evidence="2" id="KW-1185">Reference proteome</keyword>